<protein>
    <recommendedName>
        <fullName evidence="3">F-box domain-containing protein</fullName>
    </recommendedName>
</protein>
<name>A0A1Y2I824_TRAC3</name>
<proteinExistence type="predicted"/>
<evidence type="ECO:0000313" key="2">
    <source>
        <dbReference type="Proteomes" id="UP000193067"/>
    </source>
</evidence>
<evidence type="ECO:0000313" key="1">
    <source>
        <dbReference type="EMBL" id="OSC97289.1"/>
    </source>
</evidence>
<dbReference type="Proteomes" id="UP000193067">
    <property type="component" value="Unassembled WGS sequence"/>
</dbReference>
<dbReference type="EMBL" id="KZ084154">
    <property type="protein sequence ID" value="OSC97289.1"/>
    <property type="molecule type" value="Genomic_DNA"/>
</dbReference>
<sequence>MLVELVDIILGFLRDDWRALAACHLVDPDVWAPLALAHLSKSQDLALVVDGRAGCSDVGDFHRIFLPDRPISQAVRFLTVRGANADIADLLPFPDELDLRHLPHLTSLRVQRFVVDSLQIFTLVVARCHALRELSIDSVLFERDAATNTPKAGPVTHILPPNLQTLRILEPREMSPISFVAPLIYSMLCTSETSFPVHSLMLYRGLGPDSSDGFLSLLGHWFPRIQATLMRLSISVPVVHLASTRLSLLNMLAYLQRFPDAIIDLPRLCDLTIRYQPEDVSSYMSALGRFFMPKRPLVSARVLQRIRLALPYSRPTGDIQATMAEFARVPHILSKDVYPALSDVHINILWDPDERGDSEALLASEVDAFVHAVRSAVRPKSKQDAVVTVDAIRREEWEKYYCSLSAWNRMGMGGQARHQVCTSLQQTLWTTGSSTLRS</sequence>
<evidence type="ECO:0008006" key="3">
    <source>
        <dbReference type="Google" id="ProtNLM"/>
    </source>
</evidence>
<gene>
    <name evidence="1" type="ORF">PYCCODRAFT_1440380</name>
</gene>
<accession>A0A1Y2I824</accession>
<reference evidence="1 2" key="1">
    <citation type="journal article" date="2015" name="Biotechnol. Biofuels">
        <title>Enhanced degradation of softwood versus hardwood by the white-rot fungus Pycnoporus coccineus.</title>
        <authorList>
            <person name="Couturier M."/>
            <person name="Navarro D."/>
            <person name="Chevret D."/>
            <person name="Henrissat B."/>
            <person name="Piumi F."/>
            <person name="Ruiz-Duenas F.J."/>
            <person name="Martinez A.T."/>
            <person name="Grigoriev I.V."/>
            <person name="Riley R."/>
            <person name="Lipzen A."/>
            <person name="Berrin J.G."/>
            <person name="Master E.R."/>
            <person name="Rosso M.N."/>
        </authorList>
    </citation>
    <scope>NUCLEOTIDE SEQUENCE [LARGE SCALE GENOMIC DNA]</scope>
    <source>
        <strain evidence="1 2">BRFM310</strain>
    </source>
</reference>
<organism evidence="1 2">
    <name type="scientific">Trametes coccinea (strain BRFM310)</name>
    <name type="common">Pycnoporus coccineus</name>
    <dbReference type="NCBI Taxonomy" id="1353009"/>
    <lineage>
        <taxon>Eukaryota</taxon>
        <taxon>Fungi</taxon>
        <taxon>Dikarya</taxon>
        <taxon>Basidiomycota</taxon>
        <taxon>Agaricomycotina</taxon>
        <taxon>Agaricomycetes</taxon>
        <taxon>Polyporales</taxon>
        <taxon>Polyporaceae</taxon>
        <taxon>Trametes</taxon>
    </lineage>
</organism>
<dbReference type="OrthoDB" id="2750990at2759"/>
<keyword evidence="2" id="KW-1185">Reference proteome</keyword>
<dbReference type="AlphaFoldDB" id="A0A1Y2I824"/>